<dbReference type="Proteomes" id="UP001082703">
    <property type="component" value="Unassembled WGS sequence"/>
</dbReference>
<evidence type="ECO:0000256" key="3">
    <source>
        <dbReference type="ARBA" id="ARBA00023163"/>
    </source>
</evidence>
<dbReference type="PANTHER" id="PTHR47504">
    <property type="entry name" value="RIGHT ORIGIN-BINDING PROTEIN"/>
    <property type="match status" value="1"/>
</dbReference>
<evidence type="ECO:0000256" key="1">
    <source>
        <dbReference type="ARBA" id="ARBA00023015"/>
    </source>
</evidence>
<dbReference type="Pfam" id="PF12833">
    <property type="entry name" value="HTH_18"/>
    <property type="match status" value="1"/>
</dbReference>
<comment type="caution">
    <text evidence="5">The sequence shown here is derived from an EMBL/GenBank/DDBJ whole genome shotgun (WGS) entry which is preliminary data.</text>
</comment>
<evidence type="ECO:0000256" key="2">
    <source>
        <dbReference type="ARBA" id="ARBA00023125"/>
    </source>
</evidence>
<dbReference type="InterPro" id="IPR050959">
    <property type="entry name" value="MarA-like"/>
</dbReference>
<dbReference type="EMBL" id="JAPOHA010000007">
    <property type="protein sequence ID" value="MCY1714171.1"/>
    <property type="molecule type" value="Genomic_DNA"/>
</dbReference>
<keyword evidence="2" id="KW-0238">DNA-binding</keyword>
<dbReference type="SUPFAM" id="SSF46689">
    <property type="entry name" value="Homeodomain-like"/>
    <property type="match status" value="2"/>
</dbReference>
<dbReference type="SUPFAM" id="SSF55136">
    <property type="entry name" value="Probable bacterial effector-binding domain"/>
    <property type="match status" value="1"/>
</dbReference>
<evidence type="ECO:0000259" key="4">
    <source>
        <dbReference type="PROSITE" id="PS01124"/>
    </source>
</evidence>
<dbReference type="PROSITE" id="PS01124">
    <property type="entry name" value="HTH_ARAC_FAMILY_2"/>
    <property type="match status" value="1"/>
</dbReference>
<dbReference type="InterPro" id="IPR020449">
    <property type="entry name" value="Tscrpt_reg_AraC-type_HTH"/>
</dbReference>
<dbReference type="InterPro" id="IPR029441">
    <property type="entry name" value="Cass2"/>
</dbReference>
<dbReference type="Gene3D" id="1.10.10.60">
    <property type="entry name" value="Homeodomain-like"/>
    <property type="match status" value="2"/>
</dbReference>
<dbReference type="InterPro" id="IPR010499">
    <property type="entry name" value="AraC_E-bd"/>
</dbReference>
<accession>A0ABT4BTE0</accession>
<evidence type="ECO:0000313" key="5">
    <source>
        <dbReference type="EMBL" id="MCY1714171.1"/>
    </source>
</evidence>
<dbReference type="InterPro" id="IPR018060">
    <property type="entry name" value="HTH_AraC"/>
</dbReference>
<dbReference type="RefSeq" id="WP_268058222.1">
    <property type="nucleotide sequence ID" value="NZ_JAPOHA010000007.1"/>
</dbReference>
<dbReference type="InterPro" id="IPR011256">
    <property type="entry name" value="Reg_factor_effector_dom_sf"/>
</dbReference>
<dbReference type="PANTHER" id="PTHR47504:SF5">
    <property type="entry name" value="RIGHT ORIGIN-BINDING PROTEIN"/>
    <property type="match status" value="1"/>
</dbReference>
<keyword evidence="3" id="KW-0804">Transcription</keyword>
<name>A0ABT4BTE0_9FIRM</name>
<dbReference type="SMART" id="SM00871">
    <property type="entry name" value="AraC_E_bind"/>
    <property type="match status" value="1"/>
</dbReference>
<dbReference type="Pfam" id="PF14526">
    <property type="entry name" value="Cass2"/>
    <property type="match status" value="1"/>
</dbReference>
<dbReference type="PRINTS" id="PR00032">
    <property type="entry name" value="HTHARAC"/>
</dbReference>
<keyword evidence="6" id="KW-1185">Reference proteome</keyword>
<protein>
    <submittedName>
        <fullName evidence="5">AraC family transcriptional regulator</fullName>
    </submittedName>
</protein>
<dbReference type="Gene3D" id="3.20.80.10">
    <property type="entry name" value="Regulatory factor, effector binding domain"/>
    <property type="match status" value="1"/>
</dbReference>
<sequence>MDWIQGMQNAINYMELHLLEPFNFDEIAKAAGSSTFHFMRMFNMLTGFTVGEYIRNRRLTLAGQELSLSDAKVVDIAFKYGYETHESFTKAFRQFHGISPSAARKPEANLKSIGKLSIQVTLKGDKTLNYKLIEKEAFTVVGKKTPVTCVNGENFKIVADFCRQCDEDGICDLLEGLCTDEMGVMGICGTMKNDAFDYYMAVTYQGGKIPEGMETLEIPKSTWAVFESVGPIPEAIQDVWKRIFSEWFPSNQYEHAVGPEIEVYEKGDMSKPDYKSYVWIPVTRKVQ</sequence>
<feature type="domain" description="HTH araC/xylS-type" evidence="4">
    <location>
        <begin position="8"/>
        <end position="106"/>
    </location>
</feature>
<dbReference type="SMART" id="SM00342">
    <property type="entry name" value="HTH_ARAC"/>
    <property type="match status" value="1"/>
</dbReference>
<evidence type="ECO:0000313" key="6">
    <source>
        <dbReference type="Proteomes" id="UP001082703"/>
    </source>
</evidence>
<organism evidence="5 6">
    <name type="scientific">Caproiciproducens galactitolivorans</name>
    <dbReference type="NCBI Taxonomy" id="642589"/>
    <lineage>
        <taxon>Bacteria</taxon>
        <taxon>Bacillati</taxon>
        <taxon>Bacillota</taxon>
        <taxon>Clostridia</taxon>
        <taxon>Eubacteriales</taxon>
        <taxon>Acutalibacteraceae</taxon>
        <taxon>Caproiciproducens</taxon>
    </lineage>
</organism>
<gene>
    <name evidence="5" type="ORF">OUY18_07890</name>
</gene>
<dbReference type="InterPro" id="IPR009057">
    <property type="entry name" value="Homeodomain-like_sf"/>
</dbReference>
<reference evidence="5 6" key="1">
    <citation type="submission" date="2022-11" db="EMBL/GenBank/DDBJ databases">
        <authorList>
            <person name="Caiyu Z."/>
        </authorList>
    </citation>
    <scope>NUCLEOTIDE SEQUENCE [LARGE SCALE GENOMIC DNA]</scope>
    <source>
        <strain evidence="5 6">YR-4</strain>
    </source>
</reference>
<keyword evidence="1" id="KW-0805">Transcription regulation</keyword>
<proteinExistence type="predicted"/>